<dbReference type="Pfam" id="PF03572">
    <property type="entry name" value="Peptidase_S41"/>
    <property type="match status" value="1"/>
</dbReference>
<proteinExistence type="predicted"/>
<dbReference type="PANTHER" id="PTHR32060">
    <property type="entry name" value="TAIL-SPECIFIC PROTEASE"/>
    <property type="match status" value="1"/>
</dbReference>
<dbReference type="EMBL" id="CP017834">
    <property type="protein sequence ID" value="APJ02444.1"/>
    <property type="molecule type" value="Genomic_DNA"/>
</dbReference>
<dbReference type="PANTHER" id="PTHR32060:SF22">
    <property type="entry name" value="CARBOXYL-TERMINAL-PROCESSING PEPTIDASE 3, CHLOROPLASTIC"/>
    <property type="match status" value="1"/>
</dbReference>
<dbReference type="RefSeq" id="WP_148696146.1">
    <property type="nucleotide sequence ID" value="NZ_CP017834.1"/>
</dbReference>
<dbReference type="GO" id="GO:0008236">
    <property type="term" value="F:serine-type peptidase activity"/>
    <property type="evidence" value="ECO:0007669"/>
    <property type="project" value="InterPro"/>
</dbReference>
<name>A0A1L4CWX4_9BACT</name>
<feature type="domain" description="Tail specific protease" evidence="1">
    <location>
        <begin position="340"/>
        <end position="554"/>
    </location>
</feature>
<accession>A0A1L4CWX4</accession>
<dbReference type="GO" id="GO:0006508">
    <property type="term" value="P:proteolysis"/>
    <property type="evidence" value="ECO:0007669"/>
    <property type="project" value="InterPro"/>
</dbReference>
<gene>
    <name evidence="2" type="ORF">AXG55_00235</name>
</gene>
<dbReference type="STRING" id="1915309.AXG55_00235"/>
<dbReference type="Proteomes" id="UP000184731">
    <property type="component" value="Chromosome"/>
</dbReference>
<dbReference type="AlphaFoldDB" id="A0A1L4CWX4"/>
<dbReference type="PROSITE" id="PS51257">
    <property type="entry name" value="PROKAR_LIPOPROTEIN"/>
    <property type="match status" value="1"/>
</dbReference>
<sequence>MFKKKSPKFTKSIIIASIFIISCKKNDDNSNLNHSNQDLTNQNYKSENSITKWTLPQLSIEEKSNLVNSVQIVFNDYYVNRLQKIKDYNYDALEEANKLNKNMSSEELLTSTMDIFRNIRDLHTGFIYPYPARCFISGFPISTKLSYDENGKNEKLVIANKLTNNPNFTDPDDVKNFNELQPLDEILSIGNLGVEGYSSDEMSSKDAIEILGYLGRGANKDAYKTRAVQKFFSRNGGYMHPPEGRFTLRIKRASDGIIVVYTFPWQSYISNAPNCATLKNSKSLNLVQNKITNNLNYNSYVLNYNKKNIEESVRDFYDSNNKDSNLNIISKIIERNGKNFALIRINSFIPNGNFDLNDYVTSRKKIHEEVYSIKNFIDKNKNNISGVIFDVRENGGGYGSFPQLIANMFTSTFVENIKVKPLVSKTNRDTFYNLEMSRYFGRKGSNDPLPNPILDTIQLMDKIIKERPYDVSKRKVLLQAADRYDGDENDSLPSDYSKENNDILKPILTNKPIAVLTNSNCFSACDVFTSIFKDYKIARIFSETMHTGGGGANVIEWADFLKPVVIDELGTTTSMIPNGKALPRGSEIRFAWNKIKRINDNRLEQYIEGVGVIADYVYKPTTDDVITKGQKIINKIMDDMIDPMNSKKFYLDR</sequence>
<dbReference type="InterPro" id="IPR029045">
    <property type="entry name" value="ClpP/crotonase-like_dom_sf"/>
</dbReference>
<evidence type="ECO:0000313" key="2">
    <source>
        <dbReference type="EMBL" id="APJ02444.1"/>
    </source>
</evidence>
<evidence type="ECO:0000259" key="1">
    <source>
        <dbReference type="Pfam" id="PF03572"/>
    </source>
</evidence>
<dbReference type="SUPFAM" id="SSF52096">
    <property type="entry name" value="ClpP/crotonase"/>
    <property type="match status" value="1"/>
</dbReference>
<dbReference type="InterPro" id="IPR005151">
    <property type="entry name" value="Tail-specific_protease"/>
</dbReference>
<dbReference type="OrthoDB" id="5287531at2"/>
<dbReference type="GO" id="GO:0004175">
    <property type="term" value="F:endopeptidase activity"/>
    <property type="evidence" value="ECO:0007669"/>
    <property type="project" value="TreeGrafter"/>
</dbReference>
<protein>
    <recommendedName>
        <fullName evidence="1">Tail specific protease domain-containing protein</fullName>
    </recommendedName>
</protein>
<organism evidence="2 3">
    <name type="scientific">Silvanigrella aquatica</name>
    <dbReference type="NCBI Taxonomy" id="1915309"/>
    <lineage>
        <taxon>Bacteria</taxon>
        <taxon>Pseudomonadati</taxon>
        <taxon>Bdellovibrionota</taxon>
        <taxon>Oligoflexia</taxon>
        <taxon>Silvanigrellales</taxon>
        <taxon>Silvanigrellaceae</taxon>
        <taxon>Silvanigrella</taxon>
    </lineage>
</organism>
<keyword evidence="3" id="KW-1185">Reference proteome</keyword>
<reference evidence="2 3" key="1">
    <citation type="submission" date="2016-10" db="EMBL/GenBank/DDBJ databases">
        <title>Silvanigrella aquatica sp. nov., isolated from a freshwater lake located in the Black Forest, Germany, description of Silvanigrellaceae fam. nov., Silvanigrellales ord. nov., reclassification of the order Bdellovibrionales in the class Oligoflexia, reclassification of the families Bacteriovoracaceae and Halobacteriovoraceae in the new order Bacteriovoracales ord. nov., and reclassification of the family Pseudobacteriovoracaceae in the order Oligoflexiales.</title>
        <authorList>
            <person name="Hahn M.W."/>
            <person name="Schmidt J."/>
            <person name="Koll U."/>
            <person name="Rohde M."/>
            <person name="Verbag S."/>
            <person name="Pitt A."/>
            <person name="Nakai R."/>
            <person name="Naganuma T."/>
            <person name="Lang E."/>
        </authorList>
    </citation>
    <scope>NUCLEOTIDE SEQUENCE [LARGE SCALE GENOMIC DNA]</scope>
    <source>
        <strain evidence="2 3">MWH-Nonnen-W8red</strain>
    </source>
</reference>
<dbReference type="Gene3D" id="3.90.226.10">
    <property type="entry name" value="2-enoyl-CoA Hydratase, Chain A, domain 1"/>
    <property type="match status" value="1"/>
</dbReference>
<dbReference type="KEGG" id="saqi:AXG55_00235"/>
<evidence type="ECO:0000313" key="3">
    <source>
        <dbReference type="Proteomes" id="UP000184731"/>
    </source>
</evidence>